<evidence type="ECO:0000256" key="8">
    <source>
        <dbReference type="ARBA" id="ARBA00023004"/>
    </source>
</evidence>
<gene>
    <name evidence="15" type="ORF">EURHEDRAFT_390643</name>
</gene>
<dbReference type="GO" id="GO:0020037">
    <property type="term" value="F:heme binding"/>
    <property type="evidence" value="ECO:0007669"/>
    <property type="project" value="InterPro"/>
</dbReference>
<dbReference type="GO" id="GO:0005739">
    <property type="term" value="C:mitochondrion"/>
    <property type="evidence" value="ECO:0007669"/>
    <property type="project" value="TreeGrafter"/>
</dbReference>
<evidence type="ECO:0000256" key="4">
    <source>
        <dbReference type="ARBA" id="ARBA00022589"/>
    </source>
</evidence>
<keyword evidence="6 10" id="KW-0479">Metal-binding</keyword>
<dbReference type="STRING" id="1388766.A0A017S0D5"/>
<evidence type="ECO:0000256" key="6">
    <source>
        <dbReference type="ARBA" id="ARBA00022723"/>
    </source>
</evidence>
<dbReference type="EC" id="1.11.1.6" evidence="11"/>
<keyword evidence="5 10" id="KW-0349">Heme</keyword>
<feature type="region of interest" description="Disordered" evidence="13">
    <location>
        <begin position="1"/>
        <end position="20"/>
    </location>
</feature>
<dbReference type="PROSITE" id="PS00437">
    <property type="entry name" value="CATALASE_1"/>
    <property type="match status" value="1"/>
</dbReference>
<evidence type="ECO:0000313" key="15">
    <source>
        <dbReference type="EMBL" id="EYE90054.1"/>
    </source>
</evidence>
<dbReference type="PROSITE" id="PS51402">
    <property type="entry name" value="CATALASE_3"/>
    <property type="match status" value="1"/>
</dbReference>
<keyword evidence="16" id="KW-1185">Reference proteome</keyword>
<dbReference type="GO" id="GO:0042542">
    <property type="term" value="P:response to hydrogen peroxide"/>
    <property type="evidence" value="ECO:0007669"/>
    <property type="project" value="TreeGrafter"/>
</dbReference>
<keyword evidence="3 11" id="KW-0575">Peroxidase</keyword>
<dbReference type="EMBL" id="KK088476">
    <property type="protein sequence ID" value="EYE90054.1"/>
    <property type="molecule type" value="Genomic_DNA"/>
</dbReference>
<dbReference type="InterPro" id="IPR024708">
    <property type="entry name" value="Catalase_AS"/>
</dbReference>
<dbReference type="Gene3D" id="2.40.180.10">
    <property type="entry name" value="Catalase core domain"/>
    <property type="match status" value="1"/>
</dbReference>
<dbReference type="GO" id="GO:0009820">
    <property type="term" value="P:alkaloid metabolic process"/>
    <property type="evidence" value="ECO:0007669"/>
    <property type="project" value="UniProtKB-KW"/>
</dbReference>
<dbReference type="PIRSF" id="PIRSF038928">
    <property type="entry name" value="Catalase_clade1-3"/>
    <property type="match status" value="1"/>
</dbReference>
<feature type="compositionally biased region" description="Basic and acidic residues" evidence="13">
    <location>
        <begin position="554"/>
        <end position="567"/>
    </location>
</feature>
<proteinExistence type="inferred from homology"/>
<comment type="function">
    <text evidence="12">Catalyzes the degradation of hydrogen peroxide (H(2)O(2)) generated by peroxisomal oxidases to water and oxygen, thereby protecting cells from the toxic effects of hydrogen peroxide.</text>
</comment>
<dbReference type="InterPro" id="IPR010582">
    <property type="entry name" value="Catalase_immune_responsive"/>
</dbReference>
<evidence type="ECO:0000256" key="13">
    <source>
        <dbReference type="SAM" id="MobiDB-lite"/>
    </source>
</evidence>
<dbReference type="InterPro" id="IPR018028">
    <property type="entry name" value="Catalase"/>
</dbReference>
<dbReference type="HOGENOM" id="CLU_010645_2_0_1"/>
<comment type="cofactor">
    <cofactor evidence="10">
        <name>heme</name>
        <dbReference type="ChEBI" id="CHEBI:30413"/>
    </cofactor>
</comment>
<dbReference type="InterPro" id="IPR020835">
    <property type="entry name" value="Catalase_sf"/>
</dbReference>
<feature type="domain" description="Catalase core" evidence="14">
    <location>
        <begin position="37"/>
        <end position="430"/>
    </location>
</feature>
<dbReference type="OrthoDB" id="6880011at2759"/>
<keyword evidence="7 11" id="KW-0560">Oxidoreductase</keyword>
<evidence type="ECO:0000256" key="1">
    <source>
        <dbReference type="ARBA" id="ARBA00004913"/>
    </source>
</evidence>
<dbReference type="Proteomes" id="UP000019804">
    <property type="component" value="Unassembled WGS sequence"/>
</dbReference>
<evidence type="ECO:0000256" key="9">
    <source>
        <dbReference type="ARBA" id="ARBA00023324"/>
    </source>
</evidence>
<dbReference type="InterPro" id="IPR002226">
    <property type="entry name" value="Catalase_haem_BS"/>
</dbReference>
<evidence type="ECO:0000256" key="3">
    <source>
        <dbReference type="ARBA" id="ARBA00022559"/>
    </source>
</evidence>
<dbReference type="SMART" id="SM01060">
    <property type="entry name" value="Catalase"/>
    <property type="match status" value="1"/>
</dbReference>
<dbReference type="RefSeq" id="XP_040633744.1">
    <property type="nucleotide sequence ID" value="XM_040779842.1"/>
</dbReference>
<dbReference type="InterPro" id="IPR011614">
    <property type="entry name" value="Catalase_core"/>
</dbReference>
<dbReference type="PANTHER" id="PTHR11465">
    <property type="entry name" value="CATALASE"/>
    <property type="match status" value="1"/>
</dbReference>
<feature type="region of interest" description="Disordered" evidence="13">
    <location>
        <begin position="527"/>
        <end position="567"/>
    </location>
</feature>
<dbReference type="AlphaFoldDB" id="A0A017S0D5"/>
<dbReference type="SUPFAM" id="SSF56634">
    <property type="entry name" value="Heme-dependent catalase-like"/>
    <property type="match status" value="1"/>
</dbReference>
<evidence type="ECO:0000256" key="10">
    <source>
        <dbReference type="PIRSR" id="PIRSR038928-2"/>
    </source>
</evidence>
<keyword evidence="9 11" id="KW-0376">Hydrogen peroxide</keyword>
<dbReference type="Pfam" id="PF06628">
    <property type="entry name" value="Catalase-rel"/>
    <property type="match status" value="1"/>
</dbReference>
<dbReference type="PRINTS" id="PR00067">
    <property type="entry name" value="CATALASE"/>
</dbReference>
<keyword evidence="8 10" id="KW-0408">Iron</keyword>
<organism evidence="15 16">
    <name type="scientific">Aspergillus ruber (strain CBS 135680)</name>
    <dbReference type="NCBI Taxonomy" id="1388766"/>
    <lineage>
        <taxon>Eukaryota</taxon>
        <taxon>Fungi</taxon>
        <taxon>Dikarya</taxon>
        <taxon>Ascomycota</taxon>
        <taxon>Pezizomycotina</taxon>
        <taxon>Eurotiomycetes</taxon>
        <taxon>Eurotiomycetidae</taxon>
        <taxon>Eurotiales</taxon>
        <taxon>Aspergillaceae</taxon>
        <taxon>Aspergillus</taxon>
        <taxon>Aspergillus subgen. Aspergillus</taxon>
    </lineage>
</organism>
<comment type="similarity">
    <text evidence="2 11">Belongs to the catalase family.</text>
</comment>
<comment type="pathway">
    <text evidence="1">Alkaloid biosynthesis.</text>
</comment>
<dbReference type="InterPro" id="IPR024711">
    <property type="entry name" value="Catalase_clade1/3"/>
</dbReference>
<evidence type="ECO:0000256" key="12">
    <source>
        <dbReference type="RuleBase" id="RU004142"/>
    </source>
</evidence>
<accession>A0A017S0D5</accession>
<evidence type="ECO:0000259" key="14">
    <source>
        <dbReference type="SMART" id="SM01060"/>
    </source>
</evidence>
<feature type="binding site" description="axial binding residue" evidence="10">
    <location>
        <position position="377"/>
    </location>
    <ligand>
        <name>heme</name>
        <dbReference type="ChEBI" id="CHEBI:30413"/>
    </ligand>
    <ligandPart>
        <name>Fe</name>
        <dbReference type="ChEBI" id="CHEBI:18248"/>
    </ligandPart>
</feature>
<dbReference type="PANTHER" id="PTHR11465:SF9">
    <property type="entry name" value="CATALASE"/>
    <property type="match status" value="1"/>
</dbReference>
<sequence length="567" mass="64246">MASKNVPEEPKTPGPLDVKYPNAGKILEGPKFDNYYTLSNGCPIEDPQVSESVSKQCGKNRYASQLIQDINTIDTISHITRERIPERYVHAKGAGAFGKFKVTKDISAYTDANFLNMVGKTTRLFARFSTVGGEKGSADTVRDTKGAAFKLYTEEGNLDWLLFNPEIFLIRDPAKFPSMVHATKKHPQTNLGSADMFWDFFNHNPEAYNTLIRLFTDEGTPKSYANLNYFSVNTYTFTKHDERKPFHFVRIKITPDPAPKDPYYNKEQALTEAGKDPDILTRELYDRISQDTFPKWKVFAQIIDPAEANNSDVNIFDATRVLPETKFNWTEIGEITLDEPPQNFFSQVEQAGFNVANVVPGWDISPDPILQIRLFAYGDTQRYRLGINNDQLPVNRPQSYVYSPTRRDGAHNVTNYAGQKNYINGDENKKTKFSNRSFVGWEGKVQRFKTKFDDSDWKQPQQFWEGYGKNNKPNFDTFVGNVTSHLGAVDDPAIQQSTVDNFNKIDKALGDAIKKELERRKVPNNRHATLPGVVAGGQDKKSFVQPTIPDPATDVDKNTNKVPKEES</sequence>
<keyword evidence="4" id="KW-0017">Alkaloid metabolism</keyword>
<evidence type="ECO:0000256" key="2">
    <source>
        <dbReference type="ARBA" id="ARBA00005329"/>
    </source>
</evidence>
<evidence type="ECO:0000256" key="5">
    <source>
        <dbReference type="ARBA" id="ARBA00022617"/>
    </source>
</evidence>
<dbReference type="Pfam" id="PF00199">
    <property type="entry name" value="Catalase"/>
    <property type="match status" value="1"/>
</dbReference>
<comment type="catalytic activity">
    <reaction evidence="11">
        <text>2 H2O2 = O2 + 2 H2O</text>
        <dbReference type="Rhea" id="RHEA:20309"/>
        <dbReference type="ChEBI" id="CHEBI:15377"/>
        <dbReference type="ChEBI" id="CHEBI:15379"/>
        <dbReference type="ChEBI" id="CHEBI:16240"/>
        <dbReference type="EC" id="1.11.1.6"/>
    </reaction>
</comment>
<evidence type="ECO:0000256" key="11">
    <source>
        <dbReference type="RuleBase" id="RU000498"/>
    </source>
</evidence>
<dbReference type="PROSITE" id="PS00438">
    <property type="entry name" value="CATALASE_2"/>
    <property type="match status" value="1"/>
</dbReference>
<dbReference type="GeneID" id="63694966"/>
<dbReference type="GO" id="GO:0046872">
    <property type="term" value="F:metal ion binding"/>
    <property type="evidence" value="ECO:0007669"/>
    <property type="project" value="UniProtKB-KW"/>
</dbReference>
<evidence type="ECO:0000313" key="16">
    <source>
        <dbReference type="Proteomes" id="UP000019804"/>
    </source>
</evidence>
<name>A0A017S0D5_ASPRC</name>
<dbReference type="GO" id="GO:0005777">
    <property type="term" value="C:peroxisome"/>
    <property type="evidence" value="ECO:0007669"/>
    <property type="project" value="TreeGrafter"/>
</dbReference>
<evidence type="ECO:0000256" key="7">
    <source>
        <dbReference type="ARBA" id="ARBA00023002"/>
    </source>
</evidence>
<reference evidence="16" key="1">
    <citation type="journal article" date="2014" name="Nat. Commun.">
        <title>Genomic adaptations of the halophilic Dead Sea filamentous fungus Eurotium rubrum.</title>
        <authorList>
            <person name="Kis-Papo T."/>
            <person name="Weig A.R."/>
            <person name="Riley R."/>
            <person name="Persoh D."/>
            <person name="Salamov A."/>
            <person name="Sun H."/>
            <person name="Lipzen A."/>
            <person name="Wasser S.P."/>
            <person name="Rambold G."/>
            <person name="Grigoriev I.V."/>
            <person name="Nevo E."/>
        </authorList>
    </citation>
    <scope>NUCLEOTIDE SEQUENCE [LARGE SCALE GENOMIC DNA]</scope>
    <source>
        <strain evidence="16">CBS 135680</strain>
    </source>
</reference>
<protein>
    <recommendedName>
        <fullName evidence="11">Catalase</fullName>
        <ecNumber evidence="11">1.11.1.6</ecNumber>
    </recommendedName>
</protein>
<feature type="compositionally biased region" description="Basic and acidic residues" evidence="13">
    <location>
        <begin position="1"/>
        <end position="11"/>
    </location>
</feature>
<dbReference type="GO" id="GO:0042744">
    <property type="term" value="P:hydrogen peroxide catabolic process"/>
    <property type="evidence" value="ECO:0007669"/>
    <property type="project" value="UniProtKB-KW"/>
</dbReference>
<dbReference type="GO" id="GO:0004096">
    <property type="term" value="F:catalase activity"/>
    <property type="evidence" value="ECO:0007669"/>
    <property type="project" value="UniProtKB-EC"/>
</dbReference>